<keyword evidence="3" id="KW-1185">Reference proteome</keyword>
<comment type="caution">
    <text evidence="2">The sequence shown here is derived from an EMBL/GenBank/DDBJ whole genome shotgun (WGS) entry which is preliminary data.</text>
</comment>
<name>A0A6D2K191_9BRAS</name>
<evidence type="ECO:0000313" key="2">
    <source>
        <dbReference type="EMBL" id="CAA7046001.1"/>
    </source>
</evidence>
<dbReference type="Proteomes" id="UP000467841">
    <property type="component" value="Unassembled WGS sequence"/>
</dbReference>
<dbReference type="EMBL" id="CACVBM020001336">
    <property type="protein sequence ID" value="CAA7046001.1"/>
    <property type="molecule type" value="Genomic_DNA"/>
</dbReference>
<evidence type="ECO:0000256" key="1">
    <source>
        <dbReference type="SAM" id="MobiDB-lite"/>
    </source>
</evidence>
<feature type="compositionally biased region" description="Polar residues" evidence="1">
    <location>
        <begin position="76"/>
        <end position="86"/>
    </location>
</feature>
<feature type="region of interest" description="Disordered" evidence="1">
    <location>
        <begin position="20"/>
        <end position="41"/>
    </location>
</feature>
<dbReference type="AlphaFoldDB" id="A0A6D2K191"/>
<organism evidence="2 3">
    <name type="scientific">Microthlaspi erraticum</name>
    <dbReference type="NCBI Taxonomy" id="1685480"/>
    <lineage>
        <taxon>Eukaryota</taxon>
        <taxon>Viridiplantae</taxon>
        <taxon>Streptophyta</taxon>
        <taxon>Embryophyta</taxon>
        <taxon>Tracheophyta</taxon>
        <taxon>Spermatophyta</taxon>
        <taxon>Magnoliopsida</taxon>
        <taxon>eudicotyledons</taxon>
        <taxon>Gunneridae</taxon>
        <taxon>Pentapetalae</taxon>
        <taxon>rosids</taxon>
        <taxon>malvids</taxon>
        <taxon>Brassicales</taxon>
        <taxon>Brassicaceae</taxon>
        <taxon>Coluteocarpeae</taxon>
        <taxon>Microthlaspi</taxon>
    </lineage>
</organism>
<accession>A0A6D2K191</accession>
<proteinExistence type="predicted"/>
<protein>
    <submittedName>
        <fullName evidence="2">Uncharacterized protein</fullName>
    </submittedName>
</protein>
<reference evidence="2" key="1">
    <citation type="submission" date="2020-01" db="EMBL/GenBank/DDBJ databases">
        <authorList>
            <person name="Mishra B."/>
        </authorList>
    </citation>
    <scope>NUCLEOTIDE SEQUENCE [LARGE SCALE GENOMIC DNA]</scope>
</reference>
<feature type="compositionally biased region" description="Low complexity" evidence="1">
    <location>
        <begin position="22"/>
        <end position="41"/>
    </location>
</feature>
<gene>
    <name evidence="2" type="ORF">MERR_LOCUS33236</name>
</gene>
<sequence length="105" mass="11028">MLWLSNLVWDLVTCLDGKAKASKASSGSSCSSASSSSSASWSKFLATSSMIISTKARELGIKASRPCNSPHVPRTNAPSDPGSNASRPAERFHRPNLSADHAGRP</sequence>
<feature type="region of interest" description="Disordered" evidence="1">
    <location>
        <begin position="62"/>
        <end position="105"/>
    </location>
</feature>
<evidence type="ECO:0000313" key="3">
    <source>
        <dbReference type="Proteomes" id="UP000467841"/>
    </source>
</evidence>